<sequence>MVDPRALRSSTIVYRSIKPSDLEALEQIHGDLFPIRYESEFFLNVVNGRDIVSWGVVDCSCPEGQKRQTYWICYSARCSSKRK</sequence>
<keyword evidence="3" id="KW-0156">Chromatin regulator</keyword>
<name>A0A7J7L545_9MAGN</name>
<dbReference type="GO" id="GO:0004402">
    <property type="term" value="F:histone acetyltransferase activity"/>
    <property type="evidence" value="ECO:0007669"/>
    <property type="project" value="TreeGrafter"/>
</dbReference>
<evidence type="ECO:0000313" key="6">
    <source>
        <dbReference type="Proteomes" id="UP000541444"/>
    </source>
</evidence>
<dbReference type="EC" id="2.3.1.48" evidence="1"/>
<comment type="caution">
    <text evidence="5">The sequence shown here is derived from an EMBL/GenBank/DDBJ whole genome shotgun (WGS) entry which is preliminary data.</text>
</comment>
<dbReference type="Proteomes" id="UP000541444">
    <property type="component" value="Unassembled WGS sequence"/>
</dbReference>
<dbReference type="OrthoDB" id="47374at2759"/>
<organism evidence="5 6">
    <name type="scientific">Kingdonia uniflora</name>
    <dbReference type="NCBI Taxonomy" id="39325"/>
    <lineage>
        <taxon>Eukaryota</taxon>
        <taxon>Viridiplantae</taxon>
        <taxon>Streptophyta</taxon>
        <taxon>Embryophyta</taxon>
        <taxon>Tracheophyta</taxon>
        <taxon>Spermatophyta</taxon>
        <taxon>Magnoliopsida</taxon>
        <taxon>Ranunculales</taxon>
        <taxon>Circaeasteraceae</taxon>
        <taxon>Kingdonia</taxon>
    </lineage>
</organism>
<evidence type="ECO:0000256" key="4">
    <source>
        <dbReference type="ARBA" id="ARBA00023315"/>
    </source>
</evidence>
<dbReference type="EMBL" id="JACGCM010002630">
    <property type="protein sequence ID" value="KAF6137689.1"/>
    <property type="molecule type" value="Genomic_DNA"/>
</dbReference>
<proteinExistence type="predicted"/>
<evidence type="ECO:0000256" key="3">
    <source>
        <dbReference type="ARBA" id="ARBA00022853"/>
    </source>
</evidence>
<gene>
    <name evidence="5" type="ORF">GIB67_023623</name>
</gene>
<dbReference type="Gene3D" id="3.40.630.30">
    <property type="match status" value="1"/>
</dbReference>
<evidence type="ECO:0000313" key="5">
    <source>
        <dbReference type="EMBL" id="KAF6137689.1"/>
    </source>
</evidence>
<keyword evidence="2" id="KW-0808">Transferase</keyword>
<dbReference type="AlphaFoldDB" id="A0A7J7L545"/>
<protein>
    <recommendedName>
        <fullName evidence="1">histone acetyltransferase</fullName>
        <ecNumber evidence="1">2.3.1.48</ecNumber>
    </recommendedName>
</protein>
<keyword evidence="4" id="KW-0012">Acyltransferase</keyword>
<reference evidence="5 6" key="1">
    <citation type="journal article" date="2020" name="IScience">
        <title>Genome Sequencing of the Endangered Kingdonia uniflora (Circaeasteraceae, Ranunculales) Reveals Potential Mechanisms of Evolutionary Specialization.</title>
        <authorList>
            <person name="Sun Y."/>
            <person name="Deng T."/>
            <person name="Zhang A."/>
            <person name="Moore M.J."/>
            <person name="Landis J.B."/>
            <person name="Lin N."/>
            <person name="Zhang H."/>
            <person name="Zhang X."/>
            <person name="Huang J."/>
            <person name="Zhang X."/>
            <person name="Sun H."/>
            <person name="Wang H."/>
        </authorList>
    </citation>
    <scope>NUCLEOTIDE SEQUENCE [LARGE SCALE GENOMIC DNA]</scope>
    <source>
        <strain evidence="5">TB1705</strain>
        <tissue evidence="5">Leaf</tissue>
    </source>
</reference>
<evidence type="ECO:0000256" key="1">
    <source>
        <dbReference type="ARBA" id="ARBA00013184"/>
    </source>
</evidence>
<dbReference type="PANTHER" id="PTHR14744">
    <property type="entry name" value="N-ALPHA-ACETYLTRANSFERASE 60"/>
    <property type="match status" value="1"/>
</dbReference>
<accession>A0A7J7L545</accession>
<dbReference type="InterPro" id="IPR045141">
    <property type="entry name" value="NAA60-like"/>
</dbReference>
<dbReference type="PANTHER" id="PTHR14744:SF15">
    <property type="entry name" value="N-ALPHA-ACETYLTRANSFERASE 60"/>
    <property type="match status" value="1"/>
</dbReference>
<dbReference type="GO" id="GO:0000139">
    <property type="term" value="C:Golgi membrane"/>
    <property type="evidence" value="ECO:0007669"/>
    <property type="project" value="TreeGrafter"/>
</dbReference>
<evidence type="ECO:0000256" key="2">
    <source>
        <dbReference type="ARBA" id="ARBA00022679"/>
    </source>
</evidence>
<keyword evidence="6" id="KW-1185">Reference proteome</keyword>
<dbReference type="GO" id="GO:0004596">
    <property type="term" value="F:protein-N-terminal amino-acid acetyltransferase activity"/>
    <property type="evidence" value="ECO:0007669"/>
    <property type="project" value="InterPro"/>
</dbReference>